<keyword evidence="2" id="KW-0812">Transmembrane</keyword>
<keyword evidence="4" id="KW-1185">Reference proteome</keyword>
<evidence type="ECO:0000256" key="1">
    <source>
        <dbReference type="SAM" id="MobiDB-lite"/>
    </source>
</evidence>
<feature type="region of interest" description="Disordered" evidence="1">
    <location>
        <begin position="45"/>
        <end position="67"/>
    </location>
</feature>
<evidence type="ECO:0000313" key="3">
    <source>
        <dbReference type="EMBL" id="CAG5183115.1"/>
    </source>
</evidence>
<dbReference type="GeneID" id="67010605"/>
<dbReference type="RefSeq" id="XP_043174014.1">
    <property type="nucleotide sequence ID" value="XM_043318079.1"/>
</dbReference>
<sequence>MTTYLPHQTTVEFWIYILIATNMILLILIVELLYSKLQNYNRMPPEAKAAPKQDSTLPKHKPTPLDPAQCLVDPYTAATRARDELCQLSSKAPKLNTDGTITLTPVQMAFFQ</sequence>
<organism evidence="3 4">
    <name type="scientific">Alternaria atra</name>
    <dbReference type="NCBI Taxonomy" id="119953"/>
    <lineage>
        <taxon>Eukaryota</taxon>
        <taxon>Fungi</taxon>
        <taxon>Dikarya</taxon>
        <taxon>Ascomycota</taxon>
        <taxon>Pezizomycotina</taxon>
        <taxon>Dothideomycetes</taxon>
        <taxon>Pleosporomycetidae</taxon>
        <taxon>Pleosporales</taxon>
        <taxon>Pleosporineae</taxon>
        <taxon>Pleosporaceae</taxon>
        <taxon>Alternaria</taxon>
        <taxon>Alternaria sect. Ulocladioides</taxon>
    </lineage>
</organism>
<reference evidence="3" key="1">
    <citation type="submission" date="2021-05" db="EMBL/GenBank/DDBJ databases">
        <authorList>
            <person name="Stam R."/>
        </authorList>
    </citation>
    <scope>NUCLEOTIDE SEQUENCE</scope>
    <source>
        <strain evidence="3">CS162</strain>
    </source>
</reference>
<keyword evidence="2" id="KW-1133">Transmembrane helix</keyword>
<gene>
    <name evidence="3" type="ORF">ALTATR162_LOCUS10443</name>
</gene>
<accession>A0A8J2IA23</accession>
<proteinExistence type="predicted"/>
<dbReference type="AlphaFoldDB" id="A0A8J2IA23"/>
<feature type="transmembrane region" description="Helical" evidence="2">
    <location>
        <begin position="13"/>
        <end position="34"/>
    </location>
</feature>
<name>A0A8J2IA23_9PLEO</name>
<evidence type="ECO:0000256" key="2">
    <source>
        <dbReference type="SAM" id="Phobius"/>
    </source>
</evidence>
<comment type="caution">
    <text evidence="3">The sequence shown here is derived from an EMBL/GenBank/DDBJ whole genome shotgun (WGS) entry which is preliminary data.</text>
</comment>
<keyword evidence="2" id="KW-0472">Membrane</keyword>
<dbReference type="Proteomes" id="UP000676310">
    <property type="component" value="Unassembled WGS sequence"/>
</dbReference>
<protein>
    <submittedName>
        <fullName evidence="3">Uncharacterized protein</fullName>
    </submittedName>
</protein>
<dbReference type="EMBL" id="CAJRGZ010000028">
    <property type="protein sequence ID" value="CAG5183115.1"/>
    <property type="molecule type" value="Genomic_DNA"/>
</dbReference>
<evidence type="ECO:0000313" key="4">
    <source>
        <dbReference type="Proteomes" id="UP000676310"/>
    </source>
</evidence>